<proteinExistence type="predicted"/>
<dbReference type="EMBL" id="MW434960">
    <property type="protein sequence ID" value="QRW42106.1"/>
    <property type="molecule type" value="Genomic_RNA"/>
</dbReference>
<reference evidence="2" key="1">
    <citation type="journal article" date="2020" name="bioRxiv">
        <title>Single mosquito metatranscriptomics identifies vectors, emerging pathogens and reservoirs in one assay.</title>
        <authorList>
            <person name="Batson J."/>
            <person name="Dudas G."/>
            <person name="Haas-Stapleton E."/>
            <person name="Kistler A.L."/>
            <person name="Li L.M."/>
            <person name="Logan P."/>
            <person name="Ratnasiri K."/>
            <person name="Retallack H."/>
        </authorList>
    </citation>
    <scope>NUCLEOTIDE SEQUENCE</scope>
    <source>
        <strain evidence="2">CMS001_058_ALCO</strain>
    </source>
</reference>
<organism evidence="2">
    <name type="scientific">Tzifr virus</name>
    <dbReference type="NCBI Taxonomy" id="2800945"/>
    <lineage>
        <taxon>Viruses</taxon>
        <taxon>Riboviria</taxon>
    </lineage>
</organism>
<feature type="compositionally biased region" description="Polar residues" evidence="1">
    <location>
        <begin position="312"/>
        <end position="322"/>
    </location>
</feature>
<evidence type="ECO:0000256" key="1">
    <source>
        <dbReference type="SAM" id="MobiDB-lite"/>
    </source>
</evidence>
<feature type="region of interest" description="Disordered" evidence="1">
    <location>
        <begin position="1"/>
        <end position="32"/>
    </location>
</feature>
<feature type="compositionally biased region" description="Pro residues" evidence="1">
    <location>
        <begin position="334"/>
        <end position="348"/>
    </location>
</feature>
<evidence type="ECO:0000313" key="2">
    <source>
        <dbReference type="EMBL" id="QRW42106.1"/>
    </source>
</evidence>
<name>A0A894KDN3_9VIRU</name>
<feature type="compositionally biased region" description="Pro residues" evidence="1">
    <location>
        <begin position="1"/>
        <end position="10"/>
    </location>
</feature>
<sequence>MTTLRTPPPGLASEMDLPKDGPDLRQQQQRMTSAVLNADCAKLQEPGAKVQRSLNALSGKKVPPETSVLSHQLSEVLLTSTGNPLLPDEATESVVVHTVDQDTVFSGQPHPIVQHEPIVSLSGELNRTDTGDSFHSITTNTAAETEFDKMSSVSKASKVSSLTPNERFELAKDTLTSFAVEGSETDKALVRAVLDAMRRTEHAKIRQEERLNHPINDTLRGGRDRSTLDAAPTHQMTTRSKARNRLDNTQMSDATPGELDSILDPFGLNSNTNPVQRTPPILPHHTAGSGALASRQGTLTPTNGRGRGVTASLGTASSTPISSAGRGRGRRPRPLTPEPPPQPEPPSPGGSATADSATGAFSRLSLNVQEQAALSVQQQDELDQEELAPDITPANADTAYRPPGVSAPVMERGVRATAAPEEIRRTGNPRTAQLRSDGKIGDHCVVTRNVVPTQSSLSNDSAQNIISSLHPLMRGASENVNLWQHGVRLAFDWSLPRRADDAHICEVESRFTRYHRQLYQSPMWAIQWDDPLLKGQVPAEILNSYVPDRIVNFKLVSSTLRGSLRVSNEVCNALCTTPIQNVFKFNLDGLFLVGHIIAEYLWWIQRLDLVHALGNQRAEAILTIDVSAAAQAAVAQINVIERCNQQRRIVLPREALSATDLSVMAAIAQGVDFIALENRHIRLIHQLMLSDPILFCVYADAPIVIPAVAMFTYQDISASLKRLAKILQAEDDYVRGWCRAQTLLNGRVHSTRHTTQYLTAGLESERVRIAQPVGSSLVWVMLSNRWDLTEREADLYLEHQSMLACSMYELIRIGAVIAGLYGLGVSSIFNRANIGGRCLNMWARREPGDITTQMDNIAEARSTTGIPPLVRAATSLVTSMTGYVISWRSLRMSSWCGGMRHLNQVCPNDLYWSQIWAWYVPYALRPESVGWVLASLLSVWGLTGVYPSMSLDAEIIEGVEPQLHVLALYRGDSTYEVLYNSTQPHILFEYPAFVLNVMYQHMRLEGPMPISFKSYIPGTERNGYPDVGYFEADHFQPQFDENTRTIIPGTLLSYSWARGRFLAACVRRVRMPAEVWLQVRDLRPITDAYAGMTMRRPAERTHVAPRRMDLIGLLEAGEGAAAQSTAPTGQGNLEN</sequence>
<accession>A0A894KDN3</accession>
<feature type="region of interest" description="Disordered" evidence="1">
    <location>
        <begin position="204"/>
        <end position="356"/>
    </location>
</feature>
<protein>
    <submittedName>
        <fullName evidence="2">Uncharacterized protein</fullName>
    </submittedName>
</protein>